<feature type="region of interest" description="Disordered" evidence="1">
    <location>
        <begin position="89"/>
        <end position="110"/>
    </location>
</feature>
<dbReference type="AlphaFoldDB" id="A0AAV4XUY5"/>
<accession>A0AAV4XUY5</accession>
<comment type="caution">
    <text evidence="2">The sequence shown here is derived from an EMBL/GenBank/DDBJ whole genome shotgun (WGS) entry which is preliminary data.</text>
</comment>
<evidence type="ECO:0000313" key="2">
    <source>
        <dbReference type="EMBL" id="GIY98552.1"/>
    </source>
</evidence>
<gene>
    <name evidence="2" type="ORF">CEXT_178151</name>
</gene>
<reference evidence="2 3" key="1">
    <citation type="submission" date="2021-06" db="EMBL/GenBank/DDBJ databases">
        <title>Caerostris extrusa draft genome.</title>
        <authorList>
            <person name="Kono N."/>
            <person name="Arakawa K."/>
        </authorList>
    </citation>
    <scope>NUCLEOTIDE SEQUENCE [LARGE SCALE GENOMIC DNA]</scope>
</reference>
<proteinExistence type="predicted"/>
<dbReference type="Proteomes" id="UP001054945">
    <property type="component" value="Unassembled WGS sequence"/>
</dbReference>
<keyword evidence="3" id="KW-1185">Reference proteome</keyword>
<evidence type="ECO:0000256" key="1">
    <source>
        <dbReference type="SAM" id="MobiDB-lite"/>
    </source>
</evidence>
<protein>
    <submittedName>
        <fullName evidence="2">Uncharacterized protein</fullName>
    </submittedName>
</protein>
<evidence type="ECO:0000313" key="3">
    <source>
        <dbReference type="Proteomes" id="UP001054945"/>
    </source>
</evidence>
<organism evidence="2 3">
    <name type="scientific">Caerostris extrusa</name>
    <name type="common">Bark spider</name>
    <name type="synonym">Caerostris bankana</name>
    <dbReference type="NCBI Taxonomy" id="172846"/>
    <lineage>
        <taxon>Eukaryota</taxon>
        <taxon>Metazoa</taxon>
        <taxon>Ecdysozoa</taxon>
        <taxon>Arthropoda</taxon>
        <taxon>Chelicerata</taxon>
        <taxon>Arachnida</taxon>
        <taxon>Araneae</taxon>
        <taxon>Araneomorphae</taxon>
        <taxon>Entelegynae</taxon>
        <taxon>Araneoidea</taxon>
        <taxon>Araneidae</taxon>
        <taxon>Caerostris</taxon>
    </lineage>
</organism>
<feature type="compositionally biased region" description="Gly residues" evidence="1">
    <location>
        <begin position="98"/>
        <end position="108"/>
    </location>
</feature>
<name>A0AAV4XUY5_CAEEX</name>
<sequence>MAWIKILIYAQEIPKNTFIVHVCCTVFIASPLGEEGDQSHSVRRVLEEDRSAEFLRILLTSESRARRRSSGCPEAAGRQCWRWAPRTRRSRWPRRGGPSRGWGQGPGRGPLWTHLATAAGGAPVSDCFDASIWSWEKEWRTF</sequence>
<dbReference type="EMBL" id="BPLR01018309">
    <property type="protein sequence ID" value="GIY98552.1"/>
    <property type="molecule type" value="Genomic_DNA"/>
</dbReference>